<dbReference type="Gene3D" id="6.10.140.2220">
    <property type="match status" value="1"/>
</dbReference>
<dbReference type="AlphaFoldDB" id="A0A9N8DIX8"/>
<keyword evidence="2 4" id="KW-0863">Zinc-finger</keyword>
<sequence>MATQEKVMASSLQFVLNEMVYHSRTLVPQGRESFLSKGKGIFYIHYPSAEDLSNIGPGNVMPLVYLPYEEAKKIDYFAVIPLLEAYNPLFEVVVVVACVYSPSRNDTIFKGQVITINSYKTIPEIMDPNGQIVKGSCELTEETDKYVRAAMEHCNNCGKLKDEVERLQKCANCKSARYCSKECQKTDWKRHKKRCTFTKSLRKDGQHMKKHVPKKTS</sequence>
<proteinExistence type="predicted"/>
<dbReference type="GO" id="GO:0005634">
    <property type="term" value="C:nucleus"/>
    <property type="evidence" value="ECO:0007669"/>
    <property type="project" value="TreeGrafter"/>
</dbReference>
<evidence type="ECO:0000256" key="3">
    <source>
        <dbReference type="ARBA" id="ARBA00022833"/>
    </source>
</evidence>
<dbReference type="Pfam" id="PF01753">
    <property type="entry name" value="zf-MYND"/>
    <property type="match status" value="1"/>
</dbReference>
<name>A0A9N8DIX8_9STRA</name>
<keyword evidence="3" id="KW-0862">Zinc</keyword>
<accession>A0A9N8DIX8</accession>
<reference evidence="6" key="1">
    <citation type="submission" date="2020-06" db="EMBL/GenBank/DDBJ databases">
        <authorList>
            <consortium name="Plant Systems Biology data submission"/>
        </authorList>
    </citation>
    <scope>NUCLEOTIDE SEQUENCE</scope>
    <source>
        <strain evidence="6">D6</strain>
    </source>
</reference>
<dbReference type="Proteomes" id="UP001153069">
    <property type="component" value="Unassembled WGS sequence"/>
</dbReference>
<dbReference type="GO" id="GO:0008270">
    <property type="term" value="F:zinc ion binding"/>
    <property type="evidence" value="ECO:0007669"/>
    <property type="project" value="UniProtKB-KW"/>
</dbReference>
<comment type="caution">
    <text evidence="6">The sequence shown here is derived from an EMBL/GenBank/DDBJ whole genome shotgun (WGS) entry which is preliminary data.</text>
</comment>
<dbReference type="OrthoDB" id="45756at2759"/>
<dbReference type="InterPro" id="IPR024119">
    <property type="entry name" value="TF_DEAF-1"/>
</dbReference>
<evidence type="ECO:0000256" key="2">
    <source>
        <dbReference type="ARBA" id="ARBA00022771"/>
    </source>
</evidence>
<keyword evidence="1" id="KW-0479">Metal-binding</keyword>
<protein>
    <recommendedName>
        <fullName evidence="5">MYND-type domain-containing protein</fullName>
    </recommendedName>
</protein>
<dbReference type="PANTHER" id="PTHR10237">
    <property type="entry name" value="DEFORMED EPIDERMAL AUTOREGULATORY FACTOR 1 HOMOLOG SUPPRESSIN"/>
    <property type="match status" value="1"/>
</dbReference>
<evidence type="ECO:0000256" key="4">
    <source>
        <dbReference type="PROSITE-ProRule" id="PRU00134"/>
    </source>
</evidence>
<keyword evidence="7" id="KW-1185">Reference proteome</keyword>
<dbReference type="SUPFAM" id="SSF144232">
    <property type="entry name" value="HIT/MYND zinc finger-like"/>
    <property type="match status" value="1"/>
</dbReference>
<evidence type="ECO:0000313" key="7">
    <source>
        <dbReference type="Proteomes" id="UP001153069"/>
    </source>
</evidence>
<dbReference type="InterPro" id="IPR002893">
    <property type="entry name" value="Znf_MYND"/>
</dbReference>
<feature type="domain" description="MYND-type" evidence="5">
    <location>
        <begin position="154"/>
        <end position="195"/>
    </location>
</feature>
<evidence type="ECO:0000313" key="6">
    <source>
        <dbReference type="EMBL" id="CAB9501496.1"/>
    </source>
</evidence>
<evidence type="ECO:0000259" key="5">
    <source>
        <dbReference type="PROSITE" id="PS50865"/>
    </source>
</evidence>
<dbReference type="EMBL" id="CAICTM010000109">
    <property type="protein sequence ID" value="CAB9501496.1"/>
    <property type="molecule type" value="Genomic_DNA"/>
</dbReference>
<organism evidence="6 7">
    <name type="scientific">Seminavis robusta</name>
    <dbReference type="NCBI Taxonomy" id="568900"/>
    <lineage>
        <taxon>Eukaryota</taxon>
        <taxon>Sar</taxon>
        <taxon>Stramenopiles</taxon>
        <taxon>Ochrophyta</taxon>
        <taxon>Bacillariophyta</taxon>
        <taxon>Bacillariophyceae</taxon>
        <taxon>Bacillariophycidae</taxon>
        <taxon>Naviculales</taxon>
        <taxon>Naviculaceae</taxon>
        <taxon>Seminavis</taxon>
    </lineage>
</organism>
<gene>
    <name evidence="6" type="ORF">SEMRO_110_G054940.1</name>
</gene>
<dbReference type="PANTHER" id="PTHR10237:SF15">
    <property type="entry name" value="LD37257P"/>
    <property type="match status" value="1"/>
</dbReference>
<dbReference type="GO" id="GO:0000981">
    <property type="term" value="F:DNA-binding transcription factor activity, RNA polymerase II-specific"/>
    <property type="evidence" value="ECO:0007669"/>
    <property type="project" value="TreeGrafter"/>
</dbReference>
<dbReference type="PROSITE" id="PS50865">
    <property type="entry name" value="ZF_MYND_2"/>
    <property type="match status" value="1"/>
</dbReference>
<evidence type="ECO:0000256" key="1">
    <source>
        <dbReference type="ARBA" id="ARBA00022723"/>
    </source>
</evidence>